<evidence type="ECO:0000313" key="2">
    <source>
        <dbReference type="EMBL" id="KAH7975790.1"/>
    </source>
</evidence>
<feature type="region of interest" description="Disordered" evidence="1">
    <location>
        <begin position="255"/>
        <end position="319"/>
    </location>
</feature>
<accession>A0A9D4T759</accession>
<organism evidence="2 3">
    <name type="scientific">Rhipicephalus sanguineus</name>
    <name type="common">Brown dog tick</name>
    <name type="synonym">Ixodes sanguineus</name>
    <dbReference type="NCBI Taxonomy" id="34632"/>
    <lineage>
        <taxon>Eukaryota</taxon>
        <taxon>Metazoa</taxon>
        <taxon>Ecdysozoa</taxon>
        <taxon>Arthropoda</taxon>
        <taxon>Chelicerata</taxon>
        <taxon>Arachnida</taxon>
        <taxon>Acari</taxon>
        <taxon>Parasitiformes</taxon>
        <taxon>Ixodida</taxon>
        <taxon>Ixodoidea</taxon>
        <taxon>Ixodidae</taxon>
        <taxon>Rhipicephalinae</taxon>
        <taxon>Rhipicephalus</taxon>
        <taxon>Rhipicephalus</taxon>
    </lineage>
</organism>
<reference evidence="2" key="1">
    <citation type="journal article" date="2020" name="Cell">
        <title>Large-Scale Comparative Analyses of Tick Genomes Elucidate Their Genetic Diversity and Vector Capacities.</title>
        <authorList>
            <consortium name="Tick Genome and Microbiome Consortium (TIGMIC)"/>
            <person name="Jia N."/>
            <person name="Wang J."/>
            <person name="Shi W."/>
            <person name="Du L."/>
            <person name="Sun Y."/>
            <person name="Zhan W."/>
            <person name="Jiang J.F."/>
            <person name="Wang Q."/>
            <person name="Zhang B."/>
            <person name="Ji P."/>
            <person name="Bell-Sakyi L."/>
            <person name="Cui X.M."/>
            <person name="Yuan T.T."/>
            <person name="Jiang B.G."/>
            <person name="Yang W.F."/>
            <person name="Lam T.T."/>
            <person name="Chang Q.C."/>
            <person name="Ding S.J."/>
            <person name="Wang X.J."/>
            <person name="Zhu J.G."/>
            <person name="Ruan X.D."/>
            <person name="Zhao L."/>
            <person name="Wei J.T."/>
            <person name="Ye R.Z."/>
            <person name="Que T.C."/>
            <person name="Du C.H."/>
            <person name="Zhou Y.H."/>
            <person name="Cheng J.X."/>
            <person name="Dai P.F."/>
            <person name="Guo W.B."/>
            <person name="Han X.H."/>
            <person name="Huang E.J."/>
            <person name="Li L.F."/>
            <person name="Wei W."/>
            <person name="Gao Y.C."/>
            <person name="Liu J.Z."/>
            <person name="Shao H.Z."/>
            <person name="Wang X."/>
            <person name="Wang C.C."/>
            <person name="Yang T.C."/>
            <person name="Huo Q.B."/>
            <person name="Li W."/>
            <person name="Chen H.Y."/>
            <person name="Chen S.E."/>
            <person name="Zhou L.G."/>
            <person name="Ni X.B."/>
            <person name="Tian J.H."/>
            <person name="Sheng Y."/>
            <person name="Liu T."/>
            <person name="Pan Y.S."/>
            <person name="Xia L.Y."/>
            <person name="Li J."/>
            <person name="Zhao F."/>
            <person name="Cao W.C."/>
        </authorList>
    </citation>
    <scope>NUCLEOTIDE SEQUENCE</scope>
    <source>
        <strain evidence="2">Rsan-2018</strain>
    </source>
</reference>
<reference evidence="2" key="2">
    <citation type="submission" date="2021-09" db="EMBL/GenBank/DDBJ databases">
        <authorList>
            <person name="Jia N."/>
            <person name="Wang J."/>
            <person name="Shi W."/>
            <person name="Du L."/>
            <person name="Sun Y."/>
            <person name="Zhan W."/>
            <person name="Jiang J."/>
            <person name="Wang Q."/>
            <person name="Zhang B."/>
            <person name="Ji P."/>
            <person name="Sakyi L.B."/>
            <person name="Cui X."/>
            <person name="Yuan T."/>
            <person name="Jiang B."/>
            <person name="Yang W."/>
            <person name="Lam T.T.-Y."/>
            <person name="Chang Q."/>
            <person name="Ding S."/>
            <person name="Wang X."/>
            <person name="Zhu J."/>
            <person name="Ruan X."/>
            <person name="Zhao L."/>
            <person name="Wei J."/>
            <person name="Que T."/>
            <person name="Du C."/>
            <person name="Cheng J."/>
            <person name="Dai P."/>
            <person name="Han X."/>
            <person name="Huang E."/>
            <person name="Gao Y."/>
            <person name="Liu J."/>
            <person name="Shao H."/>
            <person name="Ye R."/>
            <person name="Li L."/>
            <person name="Wei W."/>
            <person name="Wang X."/>
            <person name="Wang C."/>
            <person name="Huo Q."/>
            <person name="Li W."/>
            <person name="Guo W."/>
            <person name="Chen H."/>
            <person name="Chen S."/>
            <person name="Zhou L."/>
            <person name="Zhou L."/>
            <person name="Ni X."/>
            <person name="Tian J."/>
            <person name="Zhou Y."/>
            <person name="Sheng Y."/>
            <person name="Liu T."/>
            <person name="Pan Y."/>
            <person name="Xia L."/>
            <person name="Li J."/>
            <person name="Zhao F."/>
            <person name="Cao W."/>
        </authorList>
    </citation>
    <scope>NUCLEOTIDE SEQUENCE</scope>
    <source>
        <strain evidence="2">Rsan-2018</strain>
        <tissue evidence="2">Larvae</tissue>
    </source>
</reference>
<keyword evidence="3" id="KW-1185">Reference proteome</keyword>
<dbReference type="AlphaFoldDB" id="A0A9D4T759"/>
<comment type="caution">
    <text evidence="2">The sequence shown here is derived from an EMBL/GenBank/DDBJ whole genome shotgun (WGS) entry which is preliminary data.</text>
</comment>
<evidence type="ECO:0000313" key="3">
    <source>
        <dbReference type="Proteomes" id="UP000821837"/>
    </source>
</evidence>
<proteinExistence type="predicted"/>
<dbReference type="EMBL" id="JABSTV010001246">
    <property type="protein sequence ID" value="KAH7975790.1"/>
    <property type="molecule type" value="Genomic_DNA"/>
</dbReference>
<evidence type="ECO:0000256" key="1">
    <source>
        <dbReference type="SAM" id="MobiDB-lite"/>
    </source>
</evidence>
<dbReference type="Proteomes" id="UP000821837">
    <property type="component" value="Chromosome 10"/>
</dbReference>
<protein>
    <submittedName>
        <fullName evidence="2">Uncharacterized protein</fullName>
    </submittedName>
</protein>
<gene>
    <name evidence="2" type="ORF">HPB52_005346</name>
</gene>
<sequence>MNWTGGARSRVQKKLKQKAQQEFFKKQRLQSTLEARNNPQWPEVRGSKDLQRLDMYSRHIAPTPTALDNKVSNLACSEYSQDGPEWLQVSCEESQGTITIPQYGSDDDGLIAGVDFPEDNPPETPLLYRHNHANVLRNGQPVTMDPLFPWPANVEPNEEPMPVSPVDLRIQYLHGTGVMELRDMDSFYKSAWVLQLQHAHHQLYMEEIKAQVLYEPPDRFSIMSAFEDVDDHFAGRKSRRSSLRYKTLDDELQVLSPGDSPTSQGVMKDARTRQCPTPGRVHLGEPTRCSSHGKLSVKNRTSKAAPAAQSQEVEVKDGL</sequence>
<name>A0A9D4T759_RHISA</name>